<dbReference type="InterPro" id="IPR005545">
    <property type="entry name" value="YCII"/>
</dbReference>
<organism evidence="3 4">
    <name type="scientific">Mycolicibacterium llatzerense</name>
    <dbReference type="NCBI Taxonomy" id="280871"/>
    <lineage>
        <taxon>Bacteria</taxon>
        <taxon>Bacillati</taxon>
        <taxon>Actinomycetota</taxon>
        <taxon>Actinomycetes</taxon>
        <taxon>Mycobacteriales</taxon>
        <taxon>Mycobacteriaceae</taxon>
        <taxon>Mycolicibacterium</taxon>
    </lineage>
</organism>
<keyword evidence="4" id="KW-1185">Reference proteome</keyword>
<dbReference type="PANTHER" id="PTHR37828:SF1">
    <property type="entry name" value="YCII-RELATED DOMAIN-CONTAINING PROTEIN"/>
    <property type="match status" value="1"/>
</dbReference>
<dbReference type="EMBL" id="JXST01000007">
    <property type="protein sequence ID" value="KIU17693.1"/>
    <property type="molecule type" value="Genomic_DNA"/>
</dbReference>
<dbReference type="InterPro" id="IPR011008">
    <property type="entry name" value="Dimeric_a/b-barrel"/>
</dbReference>
<comment type="caution">
    <text evidence="3">The sequence shown here is derived from an EMBL/GenBank/DDBJ whole genome shotgun (WGS) entry which is preliminary data.</text>
</comment>
<reference evidence="3 4" key="1">
    <citation type="submission" date="2015-01" db="EMBL/GenBank/DDBJ databases">
        <title>Genome sequence of Mycobacterium llatzerense and Mycobacterium immunogenum recovered from brain abscess.</title>
        <authorList>
            <person name="Greninger A.L."/>
            <person name="Langelier C."/>
            <person name="Cunningham G."/>
            <person name="Chiu C.Y."/>
            <person name="Miller S."/>
        </authorList>
    </citation>
    <scope>NUCLEOTIDE SEQUENCE [LARGE SCALE GENOMIC DNA]</scope>
    <source>
        <strain evidence="3 4">CLUC14</strain>
    </source>
</reference>
<dbReference type="RefSeq" id="WP_043395176.1">
    <property type="nucleotide sequence ID" value="NZ_JXST01000007.1"/>
</dbReference>
<dbReference type="OrthoDB" id="9814407at2"/>
<comment type="similarity">
    <text evidence="1">Belongs to the YciI family.</text>
</comment>
<dbReference type="PATRIC" id="fig|280871.6.peg.1496"/>
<evidence type="ECO:0000313" key="4">
    <source>
        <dbReference type="Proteomes" id="UP000032221"/>
    </source>
</evidence>
<feature type="domain" description="YCII-related" evidence="2">
    <location>
        <begin position="1"/>
        <end position="79"/>
    </location>
</feature>
<name>A0A0D1J7Y9_9MYCO</name>
<accession>A0A0D1J7Y9</accession>
<keyword evidence="3" id="KW-0378">Hydrolase</keyword>
<sequence>MFHVLNITYIQPLDVVDQSRPAHLEWLGKLVDERRILLAGRLESQGGAVLIASDMSAEEADALTASDPYVHAGVASYERVSFNAGFRAAGL</sequence>
<dbReference type="Proteomes" id="UP000032221">
    <property type="component" value="Unassembled WGS sequence"/>
</dbReference>
<dbReference type="Pfam" id="PF03795">
    <property type="entry name" value="YCII"/>
    <property type="match status" value="1"/>
</dbReference>
<dbReference type="AlphaFoldDB" id="A0A0D1J7Y9"/>
<dbReference type="GO" id="GO:0016787">
    <property type="term" value="F:hydrolase activity"/>
    <property type="evidence" value="ECO:0007669"/>
    <property type="project" value="UniProtKB-KW"/>
</dbReference>
<protein>
    <submittedName>
        <fullName evidence="3">GTP cyclohydrolase</fullName>
    </submittedName>
</protein>
<proteinExistence type="inferred from homology"/>
<dbReference type="Gene3D" id="3.30.70.1060">
    <property type="entry name" value="Dimeric alpha+beta barrel"/>
    <property type="match status" value="1"/>
</dbReference>
<dbReference type="STRING" id="280871.TL10_07220"/>
<dbReference type="SUPFAM" id="SSF54909">
    <property type="entry name" value="Dimeric alpha+beta barrel"/>
    <property type="match status" value="1"/>
</dbReference>
<evidence type="ECO:0000259" key="2">
    <source>
        <dbReference type="Pfam" id="PF03795"/>
    </source>
</evidence>
<evidence type="ECO:0000313" key="3">
    <source>
        <dbReference type="EMBL" id="KIU17693.1"/>
    </source>
</evidence>
<dbReference type="PANTHER" id="PTHR37828">
    <property type="entry name" value="GSR2449 PROTEIN"/>
    <property type="match status" value="1"/>
</dbReference>
<gene>
    <name evidence="3" type="ORF">TL10_07220</name>
</gene>
<evidence type="ECO:0000256" key="1">
    <source>
        <dbReference type="ARBA" id="ARBA00007689"/>
    </source>
</evidence>